<dbReference type="PANTHER" id="PTHR40065:SF3">
    <property type="entry name" value="RNA-BINDING PROTEIN YHBY"/>
    <property type="match status" value="1"/>
</dbReference>
<evidence type="ECO:0000256" key="3">
    <source>
        <dbReference type="SAM" id="MobiDB-lite"/>
    </source>
</evidence>
<keyword evidence="1 2" id="KW-0694">RNA-binding</keyword>
<evidence type="ECO:0000256" key="1">
    <source>
        <dbReference type="ARBA" id="ARBA00022884"/>
    </source>
</evidence>
<dbReference type="Proteomes" id="UP000247498">
    <property type="component" value="Unassembled WGS sequence"/>
</dbReference>
<feature type="compositionally biased region" description="Low complexity" evidence="3">
    <location>
        <begin position="44"/>
        <end position="62"/>
    </location>
</feature>
<dbReference type="Gene3D" id="3.30.110.60">
    <property type="entry name" value="YhbY-like"/>
    <property type="match status" value="1"/>
</dbReference>
<proteinExistence type="predicted"/>
<feature type="compositionally biased region" description="Pro residues" evidence="3">
    <location>
        <begin position="15"/>
        <end position="26"/>
    </location>
</feature>
<organism evidence="5 6">
    <name type="scientific">Raphidocelis subcapitata</name>
    <dbReference type="NCBI Taxonomy" id="307507"/>
    <lineage>
        <taxon>Eukaryota</taxon>
        <taxon>Viridiplantae</taxon>
        <taxon>Chlorophyta</taxon>
        <taxon>core chlorophytes</taxon>
        <taxon>Chlorophyceae</taxon>
        <taxon>CS clade</taxon>
        <taxon>Sphaeropleales</taxon>
        <taxon>Selenastraceae</taxon>
        <taxon>Raphidocelis</taxon>
    </lineage>
</organism>
<dbReference type="AlphaFoldDB" id="A0A2V0PP26"/>
<dbReference type="SMART" id="SM01103">
    <property type="entry name" value="CRS1_YhbY"/>
    <property type="match status" value="1"/>
</dbReference>
<gene>
    <name evidence="5" type="ORF">Rsub_11717</name>
</gene>
<feature type="region of interest" description="Disordered" evidence="3">
    <location>
        <begin position="1"/>
        <end position="28"/>
    </location>
</feature>
<dbReference type="PROSITE" id="PS51295">
    <property type="entry name" value="CRM"/>
    <property type="match status" value="1"/>
</dbReference>
<evidence type="ECO:0000313" key="6">
    <source>
        <dbReference type="Proteomes" id="UP000247498"/>
    </source>
</evidence>
<dbReference type="Pfam" id="PF01985">
    <property type="entry name" value="CRS1_YhbY"/>
    <property type="match status" value="1"/>
</dbReference>
<dbReference type="PANTHER" id="PTHR40065">
    <property type="entry name" value="RNA-BINDING PROTEIN YHBY"/>
    <property type="match status" value="1"/>
</dbReference>
<feature type="region of interest" description="Disordered" evidence="3">
    <location>
        <begin position="44"/>
        <end position="72"/>
    </location>
</feature>
<feature type="domain" description="CRM" evidence="4">
    <location>
        <begin position="94"/>
        <end position="194"/>
    </location>
</feature>
<dbReference type="EMBL" id="BDRX01000139">
    <property type="protein sequence ID" value="GBF98925.1"/>
    <property type="molecule type" value="Genomic_DNA"/>
</dbReference>
<protein>
    <recommendedName>
        <fullName evidence="4">CRM domain-containing protein</fullName>
    </recommendedName>
</protein>
<evidence type="ECO:0000259" key="4">
    <source>
        <dbReference type="PROSITE" id="PS51295"/>
    </source>
</evidence>
<evidence type="ECO:0000256" key="2">
    <source>
        <dbReference type="PROSITE-ProRule" id="PRU00626"/>
    </source>
</evidence>
<dbReference type="OrthoDB" id="539692at2759"/>
<dbReference type="InterPro" id="IPR001890">
    <property type="entry name" value="RNA-binding_CRM"/>
</dbReference>
<dbReference type="InterPro" id="IPR051925">
    <property type="entry name" value="RNA-binding_domain"/>
</dbReference>
<comment type="caution">
    <text evidence="5">The sequence shown here is derived from an EMBL/GenBank/DDBJ whole genome shotgun (WGS) entry which is preliminary data.</text>
</comment>
<dbReference type="GO" id="GO:0003723">
    <property type="term" value="F:RNA binding"/>
    <property type="evidence" value="ECO:0007669"/>
    <property type="project" value="UniProtKB-UniRule"/>
</dbReference>
<evidence type="ECO:0000313" key="5">
    <source>
        <dbReference type="EMBL" id="GBF98925.1"/>
    </source>
</evidence>
<feature type="compositionally biased region" description="Gly residues" evidence="3">
    <location>
        <begin position="195"/>
        <end position="206"/>
    </location>
</feature>
<accession>A0A2V0PP26</accession>
<sequence length="212" mass="21097">MHALRAHQRIAAARPPRPGARAPPPAAAAVGAVSAARRPIARPVAAAAADTAAEASSSSSGGSDSGSGGGAVEPLSGLAADAAALVAPAARAQPRLSGKEVSALRAQAEDMVREKKMVIVQVGANGINPAVLASMMDVLQKRSFVRVRCGASGGERKELARQLARLLDAEVVHQIGFTVTLYRAPGLPRPTGCDCSGGKGGGGGSGLSAAEE</sequence>
<keyword evidence="6" id="KW-1185">Reference proteome</keyword>
<dbReference type="SUPFAM" id="SSF75471">
    <property type="entry name" value="YhbY-like"/>
    <property type="match status" value="1"/>
</dbReference>
<dbReference type="InterPro" id="IPR035920">
    <property type="entry name" value="YhbY-like_sf"/>
</dbReference>
<reference evidence="5 6" key="1">
    <citation type="journal article" date="2018" name="Sci. Rep.">
        <title>Raphidocelis subcapitata (=Pseudokirchneriella subcapitata) provides an insight into genome evolution and environmental adaptations in the Sphaeropleales.</title>
        <authorList>
            <person name="Suzuki S."/>
            <person name="Yamaguchi H."/>
            <person name="Nakajima N."/>
            <person name="Kawachi M."/>
        </authorList>
    </citation>
    <scope>NUCLEOTIDE SEQUENCE [LARGE SCALE GENOMIC DNA]</scope>
    <source>
        <strain evidence="5 6">NIES-35</strain>
    </source>
</reference>
<dbReference type="InParanoid" id="A0A2V0PP26"/>
<feature type="region of interest" description="Disordered" evidence="3">
    <location>
        <begin position="192"/>
        <end position="212"/>
    </location>
</feature>
<name>A0A2V0PP26_9CHLO</name>